<accession>A0A2M9D147</accession>
<dbReference type="PANTHER" id="PTHR43433">
    <property type="entry name" value="HYDROLASE, ALPHA/BETA FOLD FAMILY PROTEIN"/>
    <property type="match status" value="1"/>
</dbReference>
<dbReference type="Proteomes" id="UP000231693">
    <property type="component" value="Unassembled WGS sequence"/>
</dbReference>
<gene>
    <name evidence="3" type="ORF">CLV28_1128</name>
</gene>
<dbReference type="EMBL" id="PGFE01000001">
    <property type="protein sequence ID" value="PJJ77902.1"/>
    <property type="molecule type" value="Genomic_DNA"/>
</dbReference>
<organism evidence="3 4">
    <name type="scientific">Sediminihabitans luteus</name>
    <dbReference type="NCBI Taxonomy" id="1138585"/>
    <lineage>
        <taxon>Bacteria</taxon>
        <taxon>Bacillati</taxon>
        <taxon>Actinomycetota</taxon>
        <taxon>Actinomycetes</taxon>
        <taxon>Micrococcales</taxon>
        <taxon>Cellulomonadaceae</taxon>
        <taxon>Sediminihabitans</taxon>
    </lineage>
</organism>
<dbReference type="SUPFAM" id="SSF53474">
    <property type="entry name" value="alpha/beta-Hydrolases"/>
    <property type="match status" value="1"/>
</dbReference>
<dbReference type="Pfam" id="PF00561">
    <property type="entry name" value="Abhydrolase_1"/>
    <property type="match status" value="1"/>
</dbReference>
<dbReference type="RefSeq" id="WP_100422196.1">
    <property type="nucleotide sequence ID" value="NZ_BOOX01000010.1"/>
</dbReference>
<evidence type="ECO:0000259" key="2">
    <source>
        <dbReference type="Pfam" id="PF00561"/>
    </source>
</evidence>
<dbReference type="InterPro" id="IPR029058">
    <property type="entry name" value="AB_hydrolase_fold"/>
</dbReference>
<evidence type="ECO:0000313" key="4">
    <source>
        <dbReference type="Proteomes" id="UP000231693"/>
    </source>
</evidence>
<name>A0A2M9D147_9CELL</name>
<feature type="region of interest" description="Disordered" evidence="1">
    <location>
        <begin position="71"/>
        <end position="94"/>
    </location>
</feature>
<sequence>MTNETVLPDAPRAVRHLSLEAPGATIAYDVHGDLASATPERPVLLAIGSPMAAGGFAEIAARLDDRPVVTYDPRGAGRSTRHDVEPGVTPRSTPELHADDLARVIEALGVETVDVFASSGGAVNALALVAAHPHLLRTLVAHEPPLAEYVPDRAEVLAVNAAMADAYQRDGFGPAMARFLGLVMAQGPLPAGFADAAPDPATFGLPTEDDGRRDDPLLGQNVLTCVPYVPDVARLVAASTRVVVAAGEESAELLTGRTARGLAAALGTEVTVFPSHHGGFVGEGEGMPGKPAEFAARLREVLDGAR</sequence>
<dbReference type="GO" id="GO:0004806">
    <property type="term" value="F:triacylglycerol lipase activity"/>
    <property type="evidence" value="ECO:0007669"/>
    <property type="project" value="TreeGrafter"/>
</dbReference>
<proteinExistence type="predicted"/>
<feature type="domain" description="AB hydrolase-1" evidence="2">
    <location>
        <begin position="42"/>
        <end position="197"/>
    </location>
</feature>
<dbReference type="Gene3D" id="3.40.50.1820">
    <property type="entry name" value="alpha/beta hydrolase"/>
    <property type="match status" value="1"/>
</dbReference>
<evidence type="ECO:0000313" key="3">
    <source>
        <dbReference type="EMBL" id="PJJ77902.1"/>
    </source>
</evidence>
<evidence type="ECO:0000256" key="1">
    <source>
        <dbReference type="SAM" id="MobiDB-lite"/>
    </source>
</evidence>
<dbReference type="PANTHER" id="PTHR43433:SF5">
    <property type="entry name" value="AB HYDROLASE-1 DOMAIN-CONTAINING PROTEIN"/>
    <property type="match status" value="1"/>
</dbReference>
<protein>
    <submittedName>
        <fullName evidence="3">Pimeloyl-ACP methyl ester carboxylesterase</fullName>
    </submittedName>
</protein>
<dbReference type="GO" id="GO:0046503">
    <property type="term" value="P:glycerolipid catabolic process"/>
    <property type="evidence" value="ECO:0007669"/>
    <property type="project" value="TreeGrafter"/>
</dbReference>
<dbReference type="InterPro" id="IPR000073">
    <property type="entry name" value="AB_hydrolase_1"/>
</dbReference>
<comment type="caution">
    <text evidence="3">The sequence shown here is derived from an EMBL/GenBank/DDBJ whole genome shotgun (WGS) entry which is preliminary data.</text>
</comment>
<keyword evidence="4" id="KW-1185">Reference proteome</keyword>
<reference evidence="3 4" key="1">
    <citation type="submission" date="2017-11" db="EMBL/GenBank/DDBJ databases">
        <title>Genomic Encyclopedia of Archaeal and Bacterial Type Strains, Phase II (KMG-II): From Individual Species to Whole Genera.</title>
        <authorList>
            <person name="Goeker M."/>
        </authorList>
    </citation>
    <scope>NUCLEOTIDE SEQUENCE [LARGE SCALE GENOMIC DNA]</scope>
    <source>
        <strain evidence="3 4">DSM 25478</strain>
    </source>
</reference>
<dbReference type="InterPro" id="IPR050471">
    <property type="entry name" value="AB_hydrolase"/>
</dbReference>
<dbReference type="OrthoDB" id="3210164at2"/>
<dbReference type="AlphaFoldDB" id="A0A2M9D147"/>